<sequence length="67" mass="7478">MATGDVITAVPIPGLQRPFTKYDMKESTVIVRTRRYNGLPLIQAEMHDQLGRLTANVGGRQSLLMHL</sequence>
<accession>A0A430L1R2</accession>
<evidence type="ECO:0000313" key="1">
    <source>
        <dbReference type="EMBL" id="RTE69619.1"/>
    </source>
</evidence>
<keyword evidence="2" id="KW-1185">Reference proteome</keyword>
<dbReference type="EMBL" id="MIKF01000551">
    <property type="protein sequence ID" value="RTE69619.1"/>
    <property type="molecule type" value="Genomic_DNA"/>
</dbReference>
<dbReference type="Proteomes" id="UP000287124">
    <property type="component" value="Unassembled WGS sequence"/>
</dbReference>
<reference evidence="1 2" key="1">
    <citation type="submission" date="2017-06" db="EMBL/GenBank/DDBJ databases">
        <title>Comparative genomic analysis of Ambrosia Fusariam Clade fungi.</title>
        <authorList>
            <person name="Stajich J.E."/>
            <person name="Carrillo J."/>
            <person name="Kijimoto T."/>
            <person name="Eskalen A."/>
            <person name="O'Donnell K."/>
            <person name="Kasson M."/>
        </authorList>
    </citation>
    <scope>NUCLEOTIDE SEQUENCE [LARGE SCALE GENOMIC DNA]</scope>
    <source>
        <strain evidence="1 2">UCR1854</strain>
    </source>
</reference>
<name>A0A430L1R2_9HYPO</name>
<dbReference type="AlphaFoldDB" id="A0A430L1R2"/>
<proteinExistence type="predicted"/>
<organism evidence="1 2">
    <name type="scientific">Fusarium euwallaceae</name>
    <dbReference type="NCBI Taxonomy" id="1147111"/>
    <lineage>
        <taxon>Eukaryota</taxon>
        <taxon>Fungi</taxon>
        <taxon>Dikarya</taxon>
        <taxon>Ascomycota</taxon>
        <taxon>Pezizomycotina</taxon>
        <taxon>Sordariomycetes</taxon>
        <taxon>Hypocreomycetidae</taxon>
        <taxon>Hypocreales</taxon>
        <taxon>Nectriaceae</taxon>
        <taxon>Fusarium</taxon>
        <taxon>Fusarium solani species complex</taxon>
    </lineage>
</organism>
<gene>
    <name evidence="1" type="ORF">BHE90_016001</name>
</gene>
<evidence type="ECO:0000313" key="2">
    <source>
        <dbReference type="Proteomes" id="UP000287124"/>
    </source>
</evidence>
<protein>
    <submittedName>
        <fullName evidence="1">Uncharacterized protein</fullName>
    </submittedName>
</protein>
<comment type="caution">
    <text evidence="1">The sequence shown here is derived from an EMBL/GenBank/DDBJ whole genome shotgun (WGS) entry which is preliminary data.</text>
</comment>